<name>A0A5N6U4U2_ASPAV</name>
<keyword evidence="4" id="KW-1185">Reference proteome</keyword>
<dbReference type="Proteomes" id="UP000325780">
    <property type="component" value="Unassembled WGS sequence"/>
</dbReference>
<dbReference type="PANTHER" id="PTHR48081:SF8">
    <property type="entry name" value="ALPHA_BETA HYDROLASE FOLD-3 DOMAIN-CONTAINING PROTEIN-RELATED"/>
    <property type="match status" value="1"/>
</dbReference>
<gene>
    <name evidence="3" type="ORF">BDV25DRAFT_149162</name>
</gene>
<accession>A0A5N6U4U2</accession>
<dbReference type="InterPro" id="IPR013094">
    <property type="entry name" value="AB_hydrolase_3"/>
</dbReference>
<dbReference type="InterPro" id="IPR050300">
    <property type="entry name" value="GDXG_lipolytic_enzyme"/>
</dbReference>
<protein>
    <submittedName>
        <fullName evidence="3">Alpha/Beta hydrolase protein</fullName>
    </submittedName>
</protein>
<evidence type="ECO:0000313" key="3">
    <source>
        <dbReference type="EMBL" id="KAE8153616.1"/>
    </source>
</evidence>
<dbReference type="InterPro" id="IPR029058">
    <property type="entry name" value="AB_hydrolase_fold"/>
</dbReference>
<reference evidence="3 4" key="1">
    <citation type="submission" date="2019-04" db="EMBL/GenBank/DDBJ databases">
        <title>Friends and foes A comparative genomics study of 23 Aspergillus species from section Flavi.</title>
        <authorList>
            <consortium name="DOE Joint Genome Institute"/>
            <person name="Kjaerbolling I."/>
            <person name="Vesth T."/>
            <person name="Frisvad J.C."/>
            <person name="Nybo J.L."/>
            <person name="Theobald S."/>
            <person name="Kildgaard S."/>
            <person name="Isbrandt T."/>
            <person name="Kuo A."/>
            <person name="Sato A."/>
            <person name="Lyhne E.K."/>
            <person name="Kogle M.E."/>
            <person name="Wiebenga A."/>
            <person name="Kun R.S."/>
            <person name="Lubbers R.J."/>
            <person name="Makela M.R."/>
            <person name="Barry K."/>
            <person name="Chovatia M."/>
            <person name="Clum A."/>
            <person name="Daum C."/>
            <person name="Haridas S."/>
            <person name="He G."/>
            <person name="LaButti K."/>
            <person name="Lipzen A."/>
            <person name="Mondo S."/>
            <person name="Riley R."/>
            <person name="Salamov A."/>
            <person name="Simmons B.A."/>
            <person name="Magnuson J.K."/>
            <person name="Henrissat B."/>
            <person name="Mortensen U.H."/>
            <person name="Larsen T.O."/>
            <person name="Devries R.P."/>
            <person name="Grigoriev I.V."/>
            <person name="Machida M."/>
            <person name="Baker S.E."/>
            <person name="Andersen M.R."/>
        </authorList>
    </citation>
    <scope>NUCLEOTIDE SEQUENCE [LARGE SCALE GENOMIC DNA]</scope>
    <source>
        <strain evidence="3 4">IBT 18842</strain>
    </source>
</reference>
<dbReference type="Gene3D" id="3.40.50.1820">
    <property type="entry name" value="alpha/beta hydrolase"/>
    <property type="match status" value="1"/>
</dbReference>
<feature type="domain" description="Alpha/beta hydrolase fold-3" evidence="2">
    <location>
        <begin position="88"/>
        <end position="297"/>
    </location>
</feature>
<organism evidence="3 4">
    <name type="scientific">Aspergillus avenaceus</name>
    <dbReference type="NCBI Taxonomy" id="36643"/>
    <lineage>
        <taxon>Eukaryota</taxon>
        <taxon>Fungi</taxon>
        <taxon>Dikarya</taxon>
        <taxon>Ascomycota</taxon>
        <taxon>Pezizomycotina</taxon>
        <taxon>Eurotiomycetes</taxon>
        <taxon>Eurotiomycetidae</taxon>
        <taxon>Eurotiales</taxon>
        <taxon>Aspergillaceae</taxon>
        <taxon>Aspergillus</taxon>
        <taxon>Aspergillus subgen. Circumdati</taxon>
    </lineage>
</organism>
<dbReference type="PANTHER" id="PTHR48081">
    <property type="entry name" value="AB HYDROLASE SUPERFAMILY PROTEIN C4A8.06C"/>
    <property type="match status" value="1"/>
</dbReference>
<dbReference type="GO" id="GO:0016787">
    <property type="term" value="F:hydrolase activity"/>
    <property type="evidence" value="ECO:0007669"/>
    <property type="project" value="UniProtKB-KW"/>
</dbReference>
<dbReference type="SUPFAM" id="SSF53474">
    <property type="entry name" value="alpha/beta-Hydrolases"/>
    <property type="match status" value="1"/>
</dbReference>
<dbReference type="AlphaFoldDB" id="A0A5N6U4U2"/>
<dbReference type="EMBL" id="ML742037">
    <property type="protein sequence ID" value="KAE8153616.1"/>
    <property type="molecule type" value="Genomic_DNA"/>
</dbReference>
<proteinExistence type="predicted"/>
<dbReference type="OrthoDB" id="408631at2759"/>
<sequence length="320" mass="34478">MSLTYDPDFAAAAAPMLAAIASAPQPTVHNIDELRAMLDSWLGGLPDLSEVPDIEETIYHTPSYDGHLVAIHHYAPKRESAAPAGPAVLHAHGGGFISGSAAMFRIPMQGMVKASGVPIFSVDYRLAPESPFPAAAEDMYAALTWLHEHAEEVGVDRTRIATMGESVGATLATSAALMARDRNLSPPLAKQLLIYPCLDDRTTLSDPALEPLLLWKQEHNLTAWTAYLGQGKVGSDHVSPYAAPARATRFDGSPETYIDVGEFDLFKDESVRYAGLLEKAGTKVTLEVYPGVPHSFELFAFASQATQRAMGLRVAAMRSF</sequence>
<dbReference type="Pfam" id="PF07859">
    <property type="entry name" value="Abhydrolase_3"/>
    <property type="match status" value="1"/>
</dbReference>
<evidence type="ECO:0000256" key="1">
    <source>
        <dbReference type="ARBA" id="ARBA00022801"/>
    </source>
</evidence>
<evidence type="ECO:0000259" key="2">
    <source>
        <dbReference type="Pfam" id="PF07859"/>
    </source>
</evidence>
<evidence type="ECO:0000313" key="4">
    <source>
        <dbReference type="Proteomes" id="UP000325780"/>
    </source>
</evidence>
<keyword evidence="1 3" id="KW-0378">Hydrolase</keyword>